<keyword evidence="1" id="KW-0732">Signal</keyword>
<dbReference type="Proteomes" id="UP001302321">
    <property type="component" value="Unassembled WGS sequence"/>
</dbReference>
<sequence length="113" mass="12256">MVDGLEVLLTLDLFCAVLSGLRGGTWGLGPVARQASFTDGCMEVDSSFGSTLRISPSPDEDRWASSWDKWLACLESPFLLEFVPHGTCFPIRTSTGQPVHDPRVLGGALQLNF</sequence>
<reference evidence="2" key="2">
    <citation type="submission" date="2023-05" db="EMBL/GenBank/DDBJ databases">
        <authorList>
            <consortium name="Lawrence Berkeley National Laboratory"/>
            <person name="Steindorff A."/>
            <person name="Hensen N."/>
            <person name="Bonometti L."/>
            <person name="Westerberg I."/>
            <person name="Brannstrom I.O."/>
            <person name="Guillou S."/>
            <person name="Cros-Aarteil S."/>
            <person name="Calhoun S."/>
            <person name="Haridas S."/>
            <person name="Kuo A."/>
            <person name="Mondo S."/>
            <person name="Pangilinan J."/>
            <person name="Riley R."/>
            <person name="Labutti K."/>
            <person name="Andreopoulos B."/>
            <person name="Lipzen A."/>
            <person name="Chen C."/>
            <person name="Yanf M."/>
            <person name="Daum C."/>
            <person name="Ng V."/>
            <person name="Clum A."/>
            <person name="Ohm R."/>
            <person name="Martin F."/>
            <person name="Silar P."/>
            <person name="Natvig D."/>
            <person name="Lalanne C."/>
            <person name="Gautier V."/>
            <person name="Ament-Velasquez S.L."/>
            <person name="Kruys A."/>
            <person name="Hutchinson M.I."/>
            <person name="Powell A.J."/>
            <person name="Barry K."/>
            <person name="Miller A.N."/>
            <person name="Grigoriev I.V."/>
            <person name="Debuchy R."/>
            <person name="Gladieux P."/>
            <person name="Thoren M.H."/>
            <person name="Johannesson H."/>
        </authorList>
    </citation>
    <scope>NUCLEOTIDE SEQUENCE</scope>
    <source>
        <strain evidence="2">CBS 892.96</strain>
    </source>
</reference>
<feature type="chain" id="PRO_5043037864" description="Secreted protein" evidence="1">
    <location>
        <begin position="28"/>
        <end position="113"/>
    </location>
</feature>
<dbReference type="EMBL" id="MU866490">
    <property type="protein sequence ID" value="KAK4171892.1"/>
    <property type="molecule type" value="Genomic_DNA"/>
</dbReference>
<feature type="signal peptide" evidence="1">
    <location>
        <begin position="1"/>
        <end position="27"/>
    </location>
</feature>
<reference evidence="2" key="1">
    <citation type="journal article" date="2023" name="Mol. Phylogenet. Evol.">
        <title>Genome-scale phylogeny and comparative genomics of the fungal order Sordariales.</title>
        <authorList>
            <person name="Hensen N."/>
            <person name="Bonometti L."/>
            <person name="Westerberg I."/>
            <person name="Brannstrom I.O."/>
            <person name="Guillou S."/>
            <person name="Cros-Aarteil S."/>
            <person name="Calhoun S."/>
            <person name="Haridas S."/>
            <person name="Kuo A."/>
            <person name="Mondo S."/>
            <person name="Pangilinan J."/>
            <person name="Riley R."/>
            <person name="LaButti K."/>
            <person name="Andreopoulos B."/>
            <person name="Lipzen A."/>
            <person name="Chen C."/>
            <person name="Yan M."/>
            <person name="Daum C."/>
            <person name="Ng V."/>
            <person name="Clum A."/>
            <person name="Steindorff A."/>
            <person name="Ohm R.A."/>
            <person name="Martin F."/>
            <person name="Silar P."/>
            <person name="Natvig D.O."/>
            <person name="Lalanne C."/>
            <person name="Gautier V."/>
            <person name="Ament-Velasquez S.L."/>
            <person name="Kruys A."/>
            <person name="Hutchinson M.I."/>
            <person name="Powell A.J."/>
            <person name="Barry K."/>
            <person name="Miller A.N."/>
            <person name="Grigoriev I.V."/>
            <person name="Debuchy R."/>
            <person name="Gladieux P."/>
            <person name="Hiltunen Thoren M."/>
            <person name="Johannesson H."/>
        </authorList>
    </citation>
    <scope>NUCLEOTIDE SEQUENCE</scope>
    <source>
        <strain evidence="2">CBS 892.96</strain>
    </source>
</reference>
<organism evidence="2 3">
    <name type="scientific">Triangularia setosa</name>
    <dbReference type="NCBI Taxonomy" id="2587417"/>
    <lineage>
        <taxon>Eukaryota</taxon>
        <taxon>Fungi</taxon>
        <taxon>Dikarya</taxon>
        <taxon>Ascomycota</taxon>
        <taxon>Pezizomycotina</taxon>
        <taxon>Sordariomycetes</taxon>
        <taxon>Sordariomycetidae</taxon>
        <taxon>Sordariales</taxon>
        <taxon>Podosporaceae</taxon>
        <taxon>Triangularia</taxon>
    </lineage>
</organism>
<name>A0AAN7A4A4_9PEZI</name>
<evidence type="ECO:0000256" key="1">
    <source>
        <dbReference type="SAM" id="SignalP"/>
    </source>
</evidence>
<evidence type="ECO:0000313" key="3">
    <source>
        <dbReference type="Proteomes" id="UP001302321"/>
    </source>
</evidence>
<proteinExistence type="predicted"/>
<gene>
    <name evidence="2" type="ORF">QBC36DRAFT_339073</name>
</gene>
<keyword evidence="3" id="KW-1185">Reference proteome</keyword>
<accession>A0AAN7A4A4</accession>
<evidence type="ECO:0000313" key="2">
    <source>
        <dbReference type="EMBL" id="KAK4171892.1"/>
    </source>
</evidence>
<dbReference type="AlphaFoldDB" id="A0AAN7A4A4"/>
<protein>
    <recommendedName>
        <fullName evidence="4">Secreted protein</fullName>
    </recommendedName>
</protein>
<comment type="caution">
    <text evidence="2">The sequence shown here is derived from an EMBL/GenBank/DDBJ whole genome shotgun (WGS) entry which is preliminary data.</text>
</comment>
<evidence type="ECO:0008006" key="4">
    <source>
        <dbReference type="Google" id="ProtNLM"/>
    </source>
</evidence>